<dbReference type="EMBL" id="MU793619">
    <property type="protein sequence ID" value="KAJ3780976.1"/>
    <property type="molecule type" value="Genomic_DNA"/>
</dbReference>
<organism evidence="3 4">
    <name type="scientific">Lentinula aff. detonsa</name>
    <dbReference type="NCBI Taxonomy" id="2804958"/>
    <lineage>
        <taxon>Eukaryota</taxon>
        <taxon>Fungi</taxon>
        <taxon>Dikarya</taxon>
        <taxon>Basidiomycota</taxon>
        <taxon>Agaricomycotina</taxon>
        <taxon>Agaricomycetes</taxon>
        <taxon>Agaricomycetidae</taxon>
        <taxon>Agaricales</taxon>
        <taxon>Marasmiineae</taxon>
        <taxon>Omphalotaceae</taxon>
        <taxon>Lentinula</taxon>
    </lineage>
</organism>
<protein>
    <submittedName>
        <fullName evidence="3">Uncharacterized protein</fullName>
    </submittedName>
</protein>
<gene>
    <name evidence="3" type="ORF">GGU10DRAFT_125000</name>
</gene>
<feature type="chain" id="PRO_5041434826" evidence="2">
    <location>
        <begin position="20"/>
        <end position="166"/>
    </location>
</feature>
<feature type="compositionally biased region" description="Polar residues" evidence="1">
    <location>
        <begin position="38"/>
        <end position="48"/>
    </location>
</feature>
<feature type="region of interest" description="Disordered" evidence="1">
    <location>
        <begin position="26"/>
        <end position="48"/>
    </location>
</feature>
<reference evidence="3" key="1">
    <citation type="submission" date="2022-08" db="EMBL/GenBank/DDBJ databases">
        <authorList>
            <consortium name="DOE Joint Genome Institute"/>
            <person name="Min B."/>
            <person name="Riley R."/>
            <person name="Sierra-Patev S."/>
            <person name="Naranjo-Ortiz M."/>
            <person name="Looney B."/>
            <person name="Konkel Z."/>
            <person name="Slot J.C."/>
            <person name="Sakamoto Y."/>
            <person name="Steenwyk J.L."/>
            <person name="Rokas A."/>
            <person name="Carro J."/>
            <person name="Camarero S."/>
            <person name="Ferreira P."/>
            <person name="Molpeceres G."/>
            <person name="Ruiz-Duenas F.J."/>
            <person name="Serrano A."/>
            <person name="Henrissat B."/>
            <person name="Drula E."/>
            <person name="Hughes K.W."/>
            <person name="Mata J.L."/>
            <person name="Ishikawa N.K."/>
            <person name="Vargas-Isla R."/>
            <person name="Ushijima S."/>
            <person name="Smith C.A."/>
            <person name="Ahrendt S."/>
            <person name="Andreopoulos W."/>
            <person name="He G."/>
            <person name="Labutti K."/>
            <person name="Lipzen A."/>
            <person name="Ng V."/>
            <person name="Sandor L."/>
            <person name="Barry K."/>
            <person name="Martinez A.T."/>
            <person name="Xiao Y."/>
            <person name="Gibbons J.G."/>
            <person name="Terashima K."/>
            <person name="Hibbett D.S."/>
            <person name="Grigoriev I.V."/>
        </authorList>
    </citation>
    <scope>NUCLEOTIDE SEQUENCE</scope>
    <source>
        <strain evidence="3">TFB10291</strain>
    </source>
</reference>
<keyword evidence="2" id="KW-0732">Signal</keyword>
<sequence>MRLLLACLALLGLAPFLHAMPTGPSSSALMKAHGPPRASNQEVNSQGSAPATVTVKFPLPFNGEEFASPASSTGSEKVKEAMNRLIAWHRKLYGDREDVKQLGEVNFQYQNEFRQPEDPSYSEFVNVHITGPFYPCRTPCYYQVPYDTQKIPKMYMVTGQQYWEGY</sequence>
<evidence type="ECO:0000313" key="3">
    <source>
        <dbReference type="EMBL" id="KAJ3780976.1"/>
    </source>
</evidence>
<evidence type="ECO:0000313" key="4">
    <source>
        <dbReference type="Proteomes" id="UP001163798"/>
    </source>
</evidence>
<keyword evidence="4" id="KW-1185">Reference proteome</keyword>
<feature type="signal peptide" evidence="2">
    <location>
        <begin position="1"/>
        <end position="19"/>
    </location>
</feature>
<dbReference type="Proteomes" id="UP001163798">
    <property type="component" value="Unassembled WGS sequence"/>
</dbReference>
<evidence type="ECO:0000256" key="2">
    <source>
        <dbReference type="SAM" id="SignalP"/>
    </source>
</evidence>
<proteinExistence type="predicted"/>
<comment type="caution">
    <text evidence="3">The sequence shown here is derived from an EMBL/GenBank/DDBJ whole genome shotgun (WGS) entry which is preliminary data.</text>
</comment>
<accession>A0AA38NBG1</accession>
<dbReference type="AlphaFoldDB" id="A0AA38NBG1"/>
<name>A0AA38NBG1_9AGAR</name>
<evidence type="ECO:0000256" key="1">
    <source>
        <dbReference type="SAM" id="MobiDB-lite"/>
    </source>
</evidence>